<dbReference type="AlphaFoldDB" id="A0A833WF53"/>
<dbReference type="Gene3D" id="3.40.50.720">
    <property type="entry name" value="NAD(P)-binding Rossmann-like Domain"/>
    <property type="match status" value="1"/>
</dbReference>
<gene>
    <name evidence="4" type="ORF">F2P56_032456</name>
</gene>
<protein>
    <submittedName>
        <fullName evidence="4">Uncharacterized protein</fullName>
    </submittedName>
</protein>
<comment type="similarity">
    <text evidence="3">Belongs to the short-chain dehydrogenases/reductases (SDR) family. SDR65C subfamily.</text>
</comment>
<evidence type="ECO:0000313" key="4">
    <source>
        <dbReference type="EMBL" id="KAF5446858.1"/>
    </source>
</evidence>
<keyword evidence="1" id="KW-0521">NADP</keyword>
<evidence type="ECO:0000256" key="3">
    <source>
        <dbReference type="ARBA" id="ARBA00025714"/>
    </source>
</evidence>
<evidence type="ECO:0000313" key="5">
    <source>
        <dbReference type="Proteomes" id="UP000619265"/>
    </source>
</evidence>
<comment type="caution">
    <text evidence="4">The sequence shown here is derived from an EMBL/GenBank/DDBJ whole genome shotgun (WGS) entry which is preliminary data.</text>
</comment>
<evidence type="ECO:0000256" key="1">
    <source>
        <dbReference type="ARBA" id="ARBA00022857"/>
    </source>
</evidence>
<sequence length="130" mass="14385">MAQTDRWSLQGKTALVTGGTKGIGYAIVEELAGLGATVYTCSRNEADLNGCLSDWEKKGFRVVGSVCDLTSRTQREELMNKVSDQFKAKLDLLVSSLFPSRNQLHFLDTILEDSQNLVKIEVDYKLKPGI</sequence>
<reference evidence="4" key="1">
    <citation type="submission" date="2015-10" db="EMBL/GenBank/DDBJ databases">
        <authorList>
            <person name="Martinez-Garcia P.J."/>
            <person name="Crepeau M.W."/>
            <person name="Puiu D."/>
            <person name="Gonzalez-Ibeas D."/>
            <person name="Whalen J."/>
            <person name="Stevens K."/>
            <person name="Paul R."/>
            <person name="Butterfield T."/>
            <person name="Britton M."/>
            <person name="Reagan R."/>
            <person name="Chakraborty S."/>
            <person name="Walawage S.L."/>
            <person name="Vasquez-Gross H.A."/>
            <person name="Cardeno C."/>
            <person name="Famula R."/>
            <person name="Pratt K."/>
            <person name="Kuruganti S."/>
            <person name="Aradhya M.K."/>
            <person name="Leslie C.A."/>
            <person name="Dandekar A.M."/>
            <person name="Salzberg S.L."/>
            <person name="Wegrzyn J.L."/>
            <person name="Langley C.H."/>
            <person name="Neale D.B."/>
        </authorList>
    </citation>
    <scope>NUCLEOTIDE SEQUENCE</scope>
    <source>
        <tissue evidence="4">Leaves</tissue>
    </source>
</reference>
<dbReference type="EMBL" id="LIHL02000014">
    <property type="protein sequence ID" value="KAF5446858.1"/>
    <property type="molecule type" value="Genomic_DNA"/>
</dbReference>
<dbReference type="GO" id="GO:0016491">
    <property type="term" value="F:oxidoreductase activity"/>
    <property type="evidence" value="ECO:0007669"/>
    <property type="project" value="UniProtKB-KW"/>
</dbReference>
<accession>A0A833WF53</accession>
<keyword evidence="2" id="KW-0560">Oxidoreductase</keyword>
<dbReference type="Pfam" id="PF00106">
    <property type="entry name" value="adh_short"/>
    <property type="match status" value="1"/>
</dbReference>
<dbReference type="SUPFAM" id="SSF51735">
    <property type="entry name" value="NAD(P)-binding Rossmann-fold domains"/>
    <property type="match status" value="1"/>
</dbReference>
<feature type="non-terminal residue" evidence="4">
    <location>
        <position position="1"/>
    </location>
</feature>
<dbReference type="Gramene" id="Jr14_10410_p1">
    <property type="protein sequence ID" value="cds.Jr14_10410_p1"/>
    <property type="gene ID" value="Jr14_10410"/>
</dbReference>
<reference evidence="4" key="2">
    <citation type="submission" date="2020-03" db="EMBL/GenBank/DDBJ databases">
        <title>Walnut 2.0.</title>
        <authorList>
            <person name="Marrano A."/>
            <person name="Britton M."/>
            <person name="Zimin A.V."/>
            <person name="Zaini P.A."/>
            <person name="Workman R."/>
            <person name="Puiu D."/>
            <person name="Bianco L."/>
            <person name="Allen B.J."/>
            <person name="Troggio M."/>
            <person name="Leslie C.A."/>
            <person name="Timp W."/>
            <person name="Dendekar A."/>
            <person name="Salzberg S.L."/>
            <person name="Neale D.B."/>
        </authorList>
    </citation>
    <scope>NUCLEOTIDE SEQUENCE</scope>
    <source>
        <tissue evidence="4">Leaves</tissue>
    </source>
</reference>
<name>A0A833WF53_JUGRE</name>
<proteinExistence type="inferred from homology"/>
<dbReference type="PANTHER" id="PTHR42898:SF79">
    <property type="entry name" value="NAD(P)-BINDING ROSSMANN-FOLD PROTEIN"/>
    <property type="match status" value="1"/>
</dbReference>
<dbReference type="InterPro" id="IPR002347">
    <property type="entry name" value="SDR_fam"/>
</dbReference>
<dbReference type="PANTHER" id="PTHR42898">
    <property type="entry name" value="TROPINONE REDUCTASE"/>
    <property type="match status" value="1"/>
</dbReference>
<dbReference type="InterPro" id="IPR045000">
    <property type="entry name" value="TR"/>
</dbReference>
<organism evidence="4 5">
    <name type="scientific">Juglans regia</name>
    <name type="common">English walnut</name>
    <dbReference type="NCBI Taxonomy" id="51240"/>
    <lineage>
        <taxon>Eukaryota</taxon>
        <taxon>Viridiplantae</taxon>
        <taxon>Streptophyta</taxon>
        <taxon>Embryophyta</taxon>
        <taxon>Tracheophyta</taxon>
        <taxon>Spermatophyta</taxon>
        <taxon>Magnoliopsida</taxon>
        <taxon>eudicotyledons</taxon>
        <taxon>Gunneridae</taxon>
        <taxon>Pentapetalae</taxon>
        <taxon>rosids</taxon>
        <taxon>fabids</taxon>
        <taxon>Fagales</taxon>
        <taxon>Juglandaceae</taxon>
        <taxon>Juglans</taxon>
    </lineage>
</organism>
<evidence type="ECO:0000256" key="2">
    <source>
        <dbReference type="ARBA" id="ARBA00023002"/>
    </source>
</evidence>
<dbReference type="InterPro" id="IPR036291">
    <property type="entry name" value="NAD(P)-bd_dom_sf"/>
</dbReference>
<dbReference type="PRINTS" id="PR00081">
    <property type="entry name" value="GDHRDH"/>
</dbReference>
<dbReference type="Proteomes" id="UP000619265">
    <property type="component" value="Unassembled WGS sequence"/>
</dbReference>